<proteinExistence type="predicted"/>
<feature type="chain" id="PRO_5045701195" evidence="1">
    <location>
        <begin position="31"/>
        <end position="276"/>
    </location>
</feature>
<protein>
    <submittedName>
        <fullName evidence="2">Uncharacterized protein</fullName>
    </submittedName>
</protein>
<evidence type="ECO:0000313" key="3">
    <source>
        <dbReference type="Proteomes" id="UP001164746"/>
    </source>
</evidence>
<reference evidence="2" key="1">
    <citation type="submission" date="2022-11" db="EMBL/GenBank/DDBJ databases">
        <title>Centuries of genome instability and evolution in soft-shell clam transmissible cancer (bioRxiv).</title>
        <authorList>
            <person name="Hart S.F.M."/>
            <person name="Yonemitsu M.A."/>
            <person name="Giersch R.M."/>
            <person name="Beal B.F."/>
            <person name="Arriagada G."/>
            <person name="Davis B.W."/>
            <person name="Ostrander E.A."/>
            <person name="Goff S.P."/>
            <person name="Metzger M.J."/>
        </authorList>
    </citation>
    <scope>NUCLEOTIDE SEQUENCE</scope>
    <source>
        <strain evidence="2">MELC-2E11</strain>
        <tissue evidence="2">Siphon/mantle</tissue>
    </source>
</reference>
<feature type="non-terminal residue" evidence="2">
    <location>
        <position position="276"/>
    </location>
</feature>
<organism evidence="2 3">
    <name type="scientific">Mya arenaria</name>
    <name type="common">Soft-shell clam</name>
    <dbReference type="NCBI Taxonomy" id="6604"/>
    <lineage>
        <taxon>Eukaryota</taxon>
        <taxon>Metazoa</taxon>
        <taxon>Spiralia</taxon>
        <taxon>Lophotrochozoa</taxon>
        <taxon>Mollusca</taxon>
        <taxon>Bivalvia</taxon>
        <taxon>Autobranchia</taxon>
        <taxon>Heteroconchia</taxon>
        <taxon>Euheterodonta</taxon>
        <taxon>Imparidentia</taxon>
        <taxon>Neoheterodontei</taxon>
        <taxon>Myida</taxon>
        <taxon>Myoidea</taxon>
        <taxon>Myidae</taxon>
        <taxon>Mya</taxon>
    </lineage>
</organism>
<dbReference type="EMBL" id="CP111020">
    <property type="protein sequence ID" value="WAR15459.1"/>
    <property type="molecule type" value="Genomic_DNA"/>
</dbReference>
<name>A0ABY7F2N9_MYAAR</name>
<evidence type="ECO:0000313" key="2">
    <source>
        <dbReference type="EMBL" id="WAR15459.1"/>
    </source>
</evidence>
<accession>A0ABY7F2N9</accession>
<feature type="signal peptide" evidence="1">
    <location>
        <begin position="1"/>
        <end position="30"/>
    </location>
</feature>
<dbReference type="InterPro" id="IPR009030">
    <property type="entry name" value="Growth_fac_rcpt_cys_sf"/>
</dbReference>
<sequence length="276" mass="31307">MDSSRCKLSTLNAMILYIFILSLIHHGVHTQGVFKQIDSICIGECVAQKDWEFNGECPQTFCDRQCADQRLAIRVGYPIGTEYHCALNFDNRTEYRQTWAVVQNCSKGEQPYISFFKNNKQLPSNNGIIVCAKCNDSWYYKSEESTPSNTYHTCTLVKRNRCTPENHKLSCGIPWEDRTESDGFCRCDYEHGYALIGGDVPSCFYSKEECSIKTCPSGNELISNYSCVSVCPQGYYRDNTSRQCLPVIRKLNGTVQTQSESTHGPQVITTTGKYKC</sequence>
<gene>
    <name evidence="2" type="ORF">MAR_005564</name>
</gene>
<dbReference type="SUPFAM" id="SSF57184">
    <property type="entry name" value="Growth factor receptor domain"/>
    <property type="match status" value="1"/>
</dbReference>
<dbReference type="Proteomes" id="UP001164746">
    <property type="component" value="Chromosome 9"/>
</dbReference>
<keyword evidence="1" id="KW-0732">Signal</keyword>
<evidence type="ECO:0000256" key="1">
    <source>
        <dbReference type="SAM" id="SignalP"/>
    </source>
</evidence>
<keyword evidence="3" id="KW-1185">Reference proteome</keyword>